<dbReference type="EMBL" id="RKQG01000002">
    <property type="protein sequence ID" value="RPE28717.1"/>
    <property type="molecule type" value="Genomic_DNA"/>
</dbReference>
<dbReference type="GO" id="GO:0009003">
    <property type="term" value="F:signal peptidase activity"/>
    <property type="evidence" value="ECO:0007669"/>
    <property type="project" value="UniProtKB-EC"/>
</dbReference>
<evidence type="ECO:0000259" key="7">
    <source>
        <dbReference type="Pfam" id="PF10502"/>
    </source>
</evidence>
<dbReference type="AlphaFoldDB" id="A0A3N4RK00"/>
<dbReference type="Gene3D" id="2.10.109.10">
    <property type="entry name" value="Umud Fragment, subunit A"/>
    <property type="match status" value="1"/>
</dbReference>
<dbReference type="InterPro" id="IPR019533">
    <property type="entry name" value="Peptidase_S26"/>
</dbReference>
<evidence type="ECO:0000256" key="2">
    <source>
        <dbReference type="ARBA" id="ARBA00004401"/>
    </source>
</evidence>
<dbReference type="PROSITE" id="PS00761">
    <property type="entry name" value="SPASE_I_3"/>
    <property type="match status" value="1"/>
</dbReference>
<feature type="domain" description="Peptidase S26" evidence="7">
    <location>
        <begin position="32"/>
        <end position="164"/>
    </location>
</feature>
<comment type="subcellular location">
    <subcellularLocation>
        <location evidence="2">Cell membrane</location>
        <topology evidence="2">Single-pass type II membrane protein</topology>
    </subcellularLocation>
    <subcellularLocation>
        <location evidence="6">Membrane</location>
        <topology evidence="6">Single-pass type II membrane protein</topology>
    </subcellularLocation>
</comment>
<sequence>MQRWSGLGKAALVTLLLGLLLPAAGVGLALYLKPHVYTLGAGDMSPTYRPGQRITTFAVAPQDVRRGDAVVFSYATDSGDPNRTHFKRVIALGGDHVSQCGDQPVQLNGAPLDEPYLRGGTPNGFRCFDVTVPAGRMFVLGDHRANSVDSRQWDSVPLGTVSGRDSRGSAALVTVGALFLAGLPFLPVSLLLALLARRRRRTAPAAAPTGGYPAWVLDRTP</sequence>
<accession>A0A3N4RK00</accession>
<evidence type="ECO:0000256" key="5">
    <source>
        <dbReference type="ARBA" id="ARBA00022801"/>
    </source>
</evidence>
<keyword evidence="6" id="KW-0812">Transmembrane</keyword>
<proteinExistence type="inferred from homology"/>
<evidence type="ECO:0000256" key="4">
    <source>
        <dbReference type="ARBA" id="ARBA00013208"/>
    </source>
</evidence>
<dbReference type="SUPFAM" id="SSF51306">
    <property type="entry name" value="LexA/Signal peptidase"/>
    <property type="match status" value="1"/>
</dbReference>
<dbReference type="CDD" id="cd06530">
    <property type="entry name" value="S26_SPase_I"/>
    <property type="match status" value="1"/>
</dbReference>
<protein>
    <recommendedName>
        <fullName evidence="4 6">Signal peptidase I</fullName>
        <ecNumber evidence="4 6">3.4.21.89</ecNumber>
    </recommendedName>
</protein>
<comment type="similarity">
    <text evidence="3 6">Belongs to the peptidase S26 family.</text>
</comment>
<gene>
    <name evidence="8" type="ORF">EDD38_5860</name>
</gene>
<dbReference type="PRINTS" id="PR00727">
    <property type="entry name" value="LEADERPTASE"/>
</dbReference>
<dbReference type="Proteomes" id="UP000266906">
    <property type="component" value="Unassembled WGS sequence"/>
</dbReference>
<evidence type="ECO:0000256" key="6">
    <source>
        <dbReference type="RuleBase" id="RU362042"/>
    </source>
</evidence>
<keyword evidence="6" id="KW-1133">Transmembrane helix</keyword>
<keyword evidence="9" id="KW-1185">Reference proteome</keyword>
<evidence type="ECO:0000256" key="1">
    <source>
        <dbReference type="ARBA" id="ARBA00000677"/>
    </source>
</evidence>
<dbReference type="NCBIfam" id="TIGR02227">
    <property type="entry name" value="sigpep_I_bact"/>
    <property type="match status" value="1"/>
</dbReference>
<dbReference type="Pfam" id="PF10502">
    <property type="entry name" value="Peptidase_S26"/>
    <property type="match status" value="1"/>
</dbReference>
<dbReference type="InterPro" id="IPR019758">
    <property type="entry name" value="Pept_S26A_signal_pept_1_CS"/>
</dbReference>
<dbReference type="EC" id="3.4.21.89" evidence="4 6"/>
<keyword evidence="6" id="KW-0645">Protease</keyword>
<dbReference type="InterPro" id="IPR000223">
    <property type="entry name" value="Pept_S26A_signal_pept_1"/>
</dbReference>
<keyword evidence="6" id="KW-0472">Membrane</keyword>
<evidence type="ECO:0000313" key="8">
    <source>
        <dbReference type="EMBL" id="RPE28717.1"/>
    </source>
</evidence>
<feature type="transmembrane region" description="Helical" evidence="6">
    <location>
        <begin position="170"/>
        <end position="195"/>
    </location>
</feature>
<comment type="catalytic activity">
    <reaction evidence="1 6">
        <text>Cleavage of hydrophobic, N-terminal signal or leader sequences from secreted and periplasmic proteins.</text>
        <dbReference type="EC" id="3.4.21.89"/>
    </reaction>
</comment>
<dbReference type="GO" id="GO:0005886">
    <property type="term" value="C:plasma membrane"/>
    <property type="evidence" value="ECO:0007669"/>
    <property type="project" value="UniProtKB-SubCell"/>
</dbReference>
<dbReference type="GO" id="GO:0006465">
    <property type="term" value="P:signal peptide processing"/>
    <property type="evidence" value="ECO:0007669"/>
    <property type="project" value="InterPro"/>
</dbReference>
<keyword evidence="5 6" id="KW-0378">Hydrolase</keyword>
<evidence type="ECO:0000313" key="9">
    <source>
        <dbReference type="Proteomes" id="UP000266906"/>
    </source>
</evidence>
<dbReference type="GO" id="GO:0004252">
    <property type="term" value="F:serine-type endopeptidase activity"/>
    <property type="evidence" value="ECO:0007669"/>
    <property type="project" value="InterPro"/>
</dbReference>
<dbReference type="RefSeq" id="WP_123820481.1">
    <property type="nucleotide sequence ID" value="NZ_RKQG01000002.1"/>
</dbReference>
<organism evidence="8 9">
    <name type="scientific">Kitasatospora cineracea</name>
    <dbReference type="NCBI Taxonomy" id="88074"/>
    <lineage>
        <taxon>Bacteria</taxon>
        <taxon>Bacillati</taxon>
        <taxon>Actinomycetota</taxon>
        <taxon>Actinomycetes</taxon>
        <taxon>Kitasatosporales</taxon>
        <taxon>Streptomycetaceae</taxon>
        <taxon>Kitasatospora</taxon>
    </lineage>
</organism>
<dbReference type="InterPro" id="IPR036286">
    <property type="entry name" value="LexA/Signal_pep-like_sf"/>
</dbReference>
<name>A0A3N4RK00_9ACTN</name>
<dbReference type="PANTHER" id="PTHR43390">
    <property type="entry name" value="SIGNAL PEPTIDASE I"/>
    <property type="match status" value="1"/>
</dbReference>
<comment type="caution">
    <text evidence="8">The sequence shown here is derived from an EMBL/GenBank/DDBJ whole genome shotgun (WGS) entry which is preliminary data.</text>
</comment>
<dbReference type="PANTHER" id="PTHR43390:SF1">
    <property type="entry name" value="CHLOROPLAST PROCESSING PEPTIDASE"/>
    <property type="match status" value="1"/>
</dbReference>
<reference evidence="8 9" key="1">
    <citation type="submission" date="2018-11" db="EMBL/GenBank/DDBJ databases">
        <title>Sequencing the genomes of 1000 actinobacteria strains.</title>
        <authorList>
            <person name="Klenk H.-P."/>
        </authorList>
    </citation>
    <scope>NUCLEOTIDE SEQUENCE [LARGE SCALE GENOMIC DNA]</scope>
    <source>
        <strain evidence="8 9">DSM 44781</strain>
    </source>
</reference>
<evidence type="ECO:0000256" key="3">
    <source>
        <dbReference type="ARBA" id="ARBA00009370"/>
    </source>
</evidence>